<evidence type="ECO:0000313" key="1">
    <source>
        <dbReference type="EMBL" id="WGD40741.1"/>
    </source>
</evidence>
<dbReference type="EMBL" id="CP121682">
    <property type="protein sequence ID" value="WGD40741.1"/>
    <property type="molecule type" value="Genomic_DNA"/>
</dbReference>
<sequence>MLAVFGLEPGEFLNSPGSSLASIAFLALQRSFIRGLTSVAVAGVFNCWSSRSGECA</sequence>
<dbReference type="Proteomes" id="UP001216440">
    <property type="component" value="Chromosome"/>
</dbReference>
<keyword evidence="2" id="KW-1185">Reference proteome</keyword>
<gene>
    <name evidence="1" type="ORF">PYS65_11605</name>
</gene>
<proteinExistence type="predicted"/>
<protein>
    <submittedName>
        <fullName evidence="1">Uncharacterized protein</fullName>
    </submittedName>
</protein>
<reference evidence="1 2" key="1">
    <citation type="submission" date="2023-03" db="EMBL/GenBank/DDBJ databases">
        <authorList>
            <person name="Mo P."/>
        </authorList>
    </citation>
    <scope>NUCLEOTIDE SEQUENCE [LARGE SCALE GENOMIC DNA]</scope>
    <source>
        <strain evidence="1 2">HUAS 5</strain>
    </source>
</reference>
<organism evidence="1 2">
    <name type="scientific">Streptomyces cathayae</name>
    <dbReference type="NCBI Taxonomy" id="3031124"/>
    <lineage>
        <taxon>Bacteria</taxon>
        <taxon>Bacillati</taxon>
        <taxon>Actinomycetota</taxon>
        <taxon>Actinomycetes</taxon>
        <taxon>Kitasatosporales</taxon>
        <taxon>Streptomycetaceae</taxon>
        <taxon>Streptomyces</taxon>
    </lineage>
</organism>
<accession>A0ABY8JY89</accession>
<dbReference type="RefSeq" id="WP_279333871.1">
    <property type="nucleotide sequence ID" value="NZ_CP121682.1"/>
</dbReference>
<name>A0ABY8JY89_9ACTN</name>
<evidence type="ECO:0000313" key="2">
    <source>
        <dbReference type="Proteomes" id="UP001216440"/>
    </source>
</evidence>